<keyword evidence="3" id="KW-1185">Reference proteome</keyword>
<organism evidence="2 3">
    <name type="scientific">Nakamurella aerolata</name>
    <dbReference type="NCBI Taxonomy" id="1656892"/>
    <lineage>
        <taxon>Bacteria</taxon>
        <taxon>Bacillati</taxon>
        <taxon>Actinomycetota</taxon>
        <taxon>Actinomycetes</taxon>
        <taxon>Nakamurellales</taxon>
        <taxon>Nakamurellaceae</taxon>
        <taxon>Nakamurella</taxon>
    </lineage>
</organism>
<dbReference type="RefSeq" id="WP_171198567.1">
    <property type="nucleotide sequence ID" value="NZ_JABEND010000002.1"/>
</dbReference>
<dbReference type="EMBL" id="JABEND010000002">
    <property type="protein sequence ID" value="NNG34905.1"/>
    <property type="molecule type" value="Genomic_DNA"/>
</dbReference>
<name>A0A849A2W9_9ACTN</name>
<protein>
    <recommendedName>
        <fullName evidence="4">Antitoxin</fullName>
    </recommendedName>
</protein>
<evidence type="ECO:0000313" key="2">
    <source>
        <dbReference type="EMBL" id="NNG34905.1"/>
    </source>
</evidence>
<dbReference type="InterPro" id="IPR009956">
    <property type="entry name" value="Post-segregation_anti-tox_CcdA"/>
</dbReference>
<dbReference type="Proteomes" id="UP000562984">
    <property type="component" value="Unassembled WGS sequence"/>
</dbReference>
<evidence type="ECO:0008006" key="4">
    <source>
        <dbReference type="Google" id="ProtNLM"/>
    </source>
</evidence>
<reference evidence="2 3" key="1">
    <citation type="submission" date="2020-05" db="EMBL/GenBank/DDBJ databases">
        <title>Nakamurella sp. DB0629 isolated from air conditioner.</title>
        <authorList>
            <person name="Kim D.H."/>
            <person name="Kim D.-U."/>
        </authorList>
    </citation>
    <scope>NUCLEOTIDE SEQUENCE [LARGE SCALE GENOMIC DNA]</scope>
    <source>
        <strain evidence="2 3">DB0629</strain>
    </source>
</reference>
<comment type="caution">
    <text evidence="2">The sequence shown here is derived from an EMBL/GenBank/DDBJ whole genome shotgun (WGS) entry which is preliminary data.</text>
</comment>
<gene>
    <name evidence="2" type="ORF">HKD39_04060</name>
</gene>
<dbReference type="Pfam" id="PF07362">
    <property type="entry name" value="CcdA"/>
    <property type="match status" value="1"/>
</dbReference>
<keyword evidence="1" id="KW-1277">Toxin-antitoxin system</keyword>
<accession>A0A849A2W9</accession>
<evidence type="ECO:0000313" key="3">
    <source>
        <dbReference type="Proteomes" id="UP000562984"/>
    </source>
</evidence>
<dbReference type="AlphaFoldDB" id="A0A849A2W9"/>
<evidence type="ECO:0000256" key="1">
    <source>
        <dbReference type="ARBA" id="ARBA00022649"/>
    </source>
</evidence>
<sequence>MPKVNVYVPDEMYAELRRRDLPISQIAQRAFSTELAKASNAEWIARARKRPLRRTAITTEDLMSAARDDFGS</sequence>
<proteinExistence type="predicted"/>